<proteinExistence type="predicted"/>
<keyword evidence="2" id="KW-1185">Reference proteome</keyword>
<gene>
    <name evidence="1" type="ORF">DSO57_1009524</name>
</gene>
<name>A0ACC2USF5_9FUNG</name>
<dbReference type="EMBL" id="QTSX02000030">
    <property type="protein sequence ID" value="KAJ9089773.1"/>
    <property type="molecule type" value="Genomic_DNA"/>
</dbReference>
<evidence type="ECO:0000313" key="2">
    <source>
        <dbReference type="Proteomes" id="UP001165960"/>
    </source>
</evidence>
<accession>A0ACC2USF5</accession>
<protein>
    <submittedName>
        <fullName evidence="1">Uncharacterized protein</fullName>
    </submittedName>
</protein>
<reference evidence="1" key="1">
    <citation type="submission" date="2022-04" db="EMBL/GenBank/DDBJ databases">
        <title>Genome of the entomopathogenic fungus Entomophthora muscae.</title>
        <authorList>
            <person name="Elya C."/>
            <person name="Lovett B.R."/>
            <person name="Lee E."/>
            <person name="Macias A.M."/>
            <person name="Hajek A.E."/>
            <person name="De Bivort B.L."/>
            <person name="Kasson M.T."/>
            <person name="De Fine Licht H.H."/>
            <person name="Stajich J.E."/>
        </authorList>
    </citation>
    <scope>NUCLEOTIDE SEQUENCE</scope>
    <source>
        <strain evidence="1">Berkeley</strain>
    </source>
</reference>
<evidence type="ECO:0000313" key="1">
    <source>
        <dbReference type="EMBL" id="KAJ9089773.1"/>
    </source>
</evidence>
<sequence>MLIYNLLLVSGVSCFCRERNDICLDSTRYLAALRQLNSGPAPTTWHKLISHLTPDSFNETLIFETTHQLLNHVEDALQEIDSSVTIPFWSTESSDIVFSASRFGAATSPYTCMFSIPLSEFKHKDGTCLKRRTLDLDFFKTLNHIPPTTKGIKLFQLASAKILDALAQIIFQSRDVTEALDDPLFLSVLARLDAARDQFLMRNQVLTNEVHSEWNDTIHQGFDSRSSNCIIYNLKY</sequence>
<comment type="caution">
    <text evidence="1">The sequence shown here is derived from an EMBL/GenBank/DDBJ whole genome shotgun (WGS) entry which is preliminary data.</text>
</comment>
<organism evidence="1 2">
    <name type="scientific">Entomophthora muscae</name>
    <dbReference type="NCBI Taxonomy" id="34485"/>
    <lineage>
        <taxon>Eukaryota</taxon>
        <taxon>Fungi</taxon>
        <taxon>Fungi incertae sedis</taxon>
        <taxon>Zoopagomycota</taxon>
        <taxon>Entomophthoromycotina</taxon>
        <taxon>Entomophthoromycetes</taxon>
        <taxon>Entomophthorales</taxon>
        <taxon>Entomophthoraceae</taxon>
        <taxon>Entomophthora</taxon>
    </lineage>
</organism>
<dbReference type="Proteomes" id="UP001165960">
    <property type="component" value="Unassembled WGS sequence"/>
</dbReference>